<evidence type="ECO:0000313" key="3">
    <source>
        <dbReference type="EMBL" id="RUS96549.1"/>
    </source>
</evidence>
<dbReference type="RefSeq" id="WP_127086722.1">
    <property type="nucleotide sequence ID" value="NZ_RSCL01000036.1"/>
</dbReference>
<dbReference type="Proteomes" id="UP000271624">
    <property type="component" value="Unassembled WGS sequence"/>
</dbReference>
<feature type="compositionally biased region" description="Low complexity" evidence="1">
    <location>
        <begin position="173"/>
        <end position="191"/>
    </location>
</feature>
<evidence type="ECO:0000313" key="4">
    <source>
        <dbReference type="Proteomes" id="UP000271624"/>
    </source>
</evidence>
<protein>
    <submittedName>
        <fullName evidence="3">Uncharacterized protein</fullName>
    </submittedName>
</protein>
<dbReference type="EMBL" id="RSCL01000036">
    <property type="protein sequence ID" value="RUS96549.1"/>
    <property type="molecule type" value="Genomic_DNA"/>
</dbReference>
<feature type="region of interest" description="Disordered" evidence="1">
    <location>
        <begin position="161"/>
        <end position="194"/>
    </location>
</feature>
<organism evidence="3 4">
    <name type="scientific">Dulcicalothrix desertica PCC 7102</name>
    <dbReference type="NCBI Taxonomy" id="232991"/>
    <lineage>
        <taxon>Bacteria</taxon>
        <taxon>Bacillati</taxon>
        <taxon>Cyanobacteriota</taxon>
        <taxon>Cyanophyceae</taxon>
        <taxon>Nostocales</taxon>
        <taxon>Calotrichaceae</taxon>
        <taxon>Dulcicalothrix</taxon>
    </lineage>
</organism>
<comment type="caution">
    <text evidence="3">The sequence shown here is derived from an EMBL/GenBank/DDBJ whole genome shotgun (WGS) entry which is preliminary data.</text>
</comment>
<keyword evidence="2" id="KW-1133">Transmembrane helix</keyword>
<feature type="transmembrane region" description="Helical" evidence="2">
    <location>
        <begin position="25"/>
        <end position="44"/>
    </location>
</feature>
<evidence type="ECO:0000256" key="2">
    <source>
        <dbReference type="SAM" id="Phobius"/>
    </source>
</evidence>
<feature type="region of interest" description="Disordered" evidence="1">
    <location>
        <begin position="339"/>
        <end position="386"/>
    </location>
</feature>
<feature type="compositionally biased region" description="Polar residues" evidence="1">
    <location>
        <begin position="339"/>
        <end position="380"/>
    </location>
</feature>
<accession>A0A433URW5</accession>
<dbReference type="OrthoDB" id="582255at2"/>
<keyword evidence="4" id="KW-1185">Reference proteome</keyword>
<gene>
    <name evidence="3" type="ORF">DSM106972_087360</name>
</gene>
<keyword evidence="2" id="KW-0812">Transmembrane</keyword>
<name>A0A433URW5_9CYAN</name>
<sequence length="386" mass="41685">MSNRRLSSPYVRYLKARLWNLARPGFWGTALFLSVIGLTIREFWMRPDMLTSRQSKPVATQPQANSTLTAEDRAIAADIDNLPILAYDSEQTEESALDVAEPISQPKKGNQNPLQEALKNQNASNAIKSNSNPAVSTAPAPSFKYDNPFLTQAQNLLQFGNTLGDRNNRSTRLNTANSSSQTQSNQLDSNLGQGFNTTNSTQRLVASGSLEAALNPSSLTPLPTQTPFNQIISRSQLTTQPSNNNFNTAPQAINNSLPPTQFVQPITTQPSTYNNNFNGANPTQVPTYTNPSTINSVQPATSYSNVNGASTTIQQTFNTQPLPNSTLLPQTSAVTPSTFNTVTNPSASTLTPTNERGNATLTTPSVQPTPSQVPGQSLNLSVPVRY</sequence>
<proteinExistence type="predicted"/>
<dbReference type="AlphaFoldDB" id="A0A433URW5"/>
<reference evidence="3" key="1">
    <citation type="submission" date="2018-12" db="EMBL/GenBank/DDBJ databases">
        <authorList>
            <person name="Will S."/>
            <person name="Neumann-Schaal M."/>
            <person name="Henke P."/>
        </authorList>
    </citation>
    <scope>NUCLEOTIDE SEQUENCE</scope>
    <source>
        <strain evidence="3">PCC 7102</strain>
    </source>
</reference>
<keyword evidence="2" id="KW-0472">Membrane</keyword>
<reference evidence="3" key="2">
    <citation type="journal article" date="2019" name="Genome Biol. Evol.">
        <title>Day and night: Metabolic profiles and evolutionary relationships of six axenic non-marine cyanobacteria.</title>
        <authorList>
            <person name="Will S.E."/>
            <person name="Henke P."/>
            <person name="Boedeker C."/>
            <person name="Huang S."/>
            <person name="Brinkmann H."/>
            <person name="Rohde M."/>
            <person name="Jarek M."/>
            <person name="Friedl T."/>
            <person name="Seufert S."/>
            <person name="Schumacher M."/>
            <person name="Overmann J."/>
            <person name="Neumann-Schaal M."/>
            <person name="Petersen J."/>
        </authorList>
    </citation>
    <scope>NUCLEOTIDE SEQUENCE [LARGE SCALE GENOMIC DNA]</scope>
    <source>
        <strain evidence="3">PCC 7102</strain>
    </source>
</reference>
<evidence type="ECO:0000256" key="1">
    <source>
        <dbReference type="SAM" id="MobiDB-lite"/>
    </source>
</evidence>